<evidence type="ECO:0008006" key="4">
    <source>
        <dbReference type="Google" id="ProtNLM"/>
    </source>
</evidence>
<name>A0ABP9JTS9_9NOCA</name>
<keyword evidence="1" id="KW-0472">Membrane</keyword>
<keyword evidence="3" id="KW-1185">Reference proteome</keyword>
<evidence type="ECO:0000313" key="2">
    <source>
        <dbReference type="EMBL" id="GAA5042086.1"/>
    </source>
</evidence>
<protein>
    <recommendedName>
        <fullName evidence="4">DUF2127 domain-containing protein</fullName>
    </recommendedName>
</protein>
<proteinExistence type="predicted"/>
<reference evidence="3" key="1">
    <citation type="journal article" date="2019" name="Int. J. Syst. Evol. Microbiol.">
        <title>The Global Catalogue of Microorganisms (GCM) 10K type strain sequencing project: providing services to taxonomists for standard genome sequencing and annotation.</title>
        <authorList>
            <consortium name="The Broad Institute Genomics Platform"/>
            <consortium name="The Broad Institute Genome Sequencing Center for Infectious Disease"/>
            <person name="Wu L."/>
            <person name="Ma J."/>
        </authorList>
    </citation>
    <scope>NUCLEOTIDE SEQUENCE [LARGE SCALE GENOMIC DNA]</scope>
    <source>
        <strain evidence="3">JCM 18298</strain>
    </source>
</reference>
<feature type="transmembrane region" description="Helical" evidence="1">
    <location>
        <begin position="77"/>
        <end position="95"/>
    </location>
</feature>
<dbReference type="EMBL" id="BAABJM010000001">
    <property type="protein sequence ID" value="GAA5042086.1"/>
    <property type="molecule type" value="Genomic_DNA"/>
</dbReference>
<evidence type="ECO:0000313" key="3">
    <source>
        <dbReference type="Proteomes" id="UP001500603"/>
    </source>
</evidence>
<feature type="transmembrane region" description="Helical" evidence="1">
    <location>
        <begin position="101"/>
        <end position="126"/>
    </location>
</feature>
<organism evidence="2 3">
    <name type="scientific">Nocardia callitridis</name>
    <dbReference type="NCBI Taxonomy" id="648753"/>
    <lineage>
        <taxon>Bacteria</taxon>
        <taxon>Bacillati</taxon>
        <taxon>Actinomycetota</taxon>
        <taxon>Actinomycetes</taxon>
        <taxon>Mycobacteriales</taxon>
        <taxon>Nocardiaceae</taxon>
        <taxon>Nocardia</taxon>
    </lineage>
</organism>
<evidence type="ECO:0000256" key="1">
    <source>
        <dbReference type="SAM" id="Phobius"/>
    </source>
</evidence>
<accession>A0ABP9JTS9</accession>
<keyword evidence="1" id="KW-0812">Transmembrane</keyword>
<sequence>MVAVALAGIAGVLAEIAAVVSLAVARDAAKSEHHSGLPDVSSLNILVFGLISALVGMTGVLYLLGAWLLFKRKAAGRVLIIVASVAAAAIGFRTFGPSSLIEVLAVFALCAATLSATVLPATGRWLDAGKQLRY</sequence>
<keyword evidence="1" id="KW-1133">Transmembrane helix</keyword>
<dbReference type="Proteomes" id="UP001500603">
    <property type="component" value="Unassembled WGS sequence"/>
</dbReference>
<feature type="transmembrane region" description="Helical" evidence="1">
    <location>
        <begin position="45"/>
        <end position="70"/>
    </location>
</feature>
<gene>
    <name evidence="2" type="ORF">GCM10023318_01870</name>
</gene>
<comment type="caution">
    <text evidence="2">The sequence shown here is derived from an EMBL/GenBank/DDBJ whole genome shotgun (WGS) entry which is preliminary data.</text>
</comment>